<accession>A0A3L6E9R5</accession>
<reference evidence="1" key="1">
    <citation type="journal article" date="2018" name="Nat. Genet.">
        <title>Extensive intraspecific gene order and gene structural variations between Mo17 and other maize genomes.</title>
        <authorList>
            <person name="Sun S."/>
            <person name="Zhou Y."/>
            <person name="Chen J."/>
            <person name="Shi J."/>
            <person name="Zhao H."/>
            <person name="Zhao H."/>
            <person name="Song W."/>
            <person name="Zhang M."/>
            <person name="Cui Y."/>
            <person name="Dong X."/>
            <person name="Liu H."/>
            <person name="Ma X."/>
            <person name="Jiao Y."/>
            <person name="Wang B."/>
            <person name="Wei X."/>
            <person name="Stein J.C."/>
            <person name="Glaubitz J.C."/>
            <person name="Lu F."/>
            <person name="Yu G."/>
            <person name="Liang C."/>
            <person name="Fengler K."/>
            <person name="Li B."/>
            <person name="Rafalski A."/>
            <person name="Schnable P.S."/>
            <person name="Ware D.H."/>
            <person name="Buckler E.S."/>
            <person name="Lai J."/>
        </authorList>
    </citation>
    <scope>NUCLEOTIDE SEQUENCE [LARGE SCALE GENOMIC DNA]</scope>
    <source>
        <tissue evidence="1">Seedling</tissue>
    </source>
</reference>
<dbReference type="InterPro" id="IPR029058">
    <property type="entry name" value="AB_hydrolase_fold"/>
</dbReference>
<comment type="caution">
    <text evidence="1">The sequence shown here is derived from an EMBL/GenBank/DDBJ whole genome shotgun (WGS) entry which is preliminary data.</text>
</comment>
<protein>
    <recommendedName>
        <fullName evidence="2">Alpha/beta-Hydrolases superfamily protein</fullName>
    </recommendedName>
</protein>
<dbReference type="Gene3D" id="3.40.50.1820">
    <property type="entry name" value="alpha/beta hydrolase"/>
    <property type="match status" value="1"/>
</dbReference>
<dbReference type="EMBL" id="NCVQ01000007">
    <property type="protein sequence ID" value="PWZ17308.1"/>
    <property type="molecule type" value="Genomic_DNA"/>
</dbReference>
<evidence type="ECO:0000313" key="1">
    <source>
        <dbReference type="EMBL" id="PWZ17308.1"/>
    </source>
</evidence>
<dbReference type="PANTHER" id="PTHR31934">
    <property type="entry name" value="ALPHA/BETA-HYDROLASES SUPERFAMILY PROTEIN"/>
    <property type="match status" value="1"/>
</dbReference>
<dbReference type="SUPFAM" id="SSF53474">
    <property type="entry name" value="alpha/beta-Hydrolases"/>
    <property type="match status" value="1"/>
</dbReference>
<sequence length="479" mass="53741">MEDYFSRFLNLGWQLRQYLTELIENLVRTINRIPQRLGVQFSASHGGSLTGTTVYFHERASTLSVNTTTTTEKQTANGTSEGAIFRKGLSSIYERSSYLLHGFMLVRRLAFSVRDLWNLFSSEVHAKLTRILHRFWTTLQGSCEDIGWLQRTRASLRSVDGTGRFKEILHEIRNGVHCLPDTLIYLFIPGLFSNHSPLYFTNTKRFFSKMGLACHIAKIHSEASVEKNAWELKQYIEELYWGSGKQVLLLGHSKGGVDAAAALSLYWSELKGKVAGLALVQSPYGGTPVASDILREGQIADKETRRIMELIGDIRALEDLTYAKRKDFISQHKLPIDELPIISFHTEASTAPTVLASLTRVAQAELLPWLPLPRFFLSASEFVESMLASLKVPVVAPVSAAMAVTALHLRLRYGERSDGLVTRRDAEVPGSVVVRPERRLDHAWMVYSTLKMGSAEADASEMCEALLAMLVEIGRKKFC</sequence>
<gene>
    <name evidence="1" type="ORF">Zm00014a_044202</name>
</gene>
<dbReference type="ExpressionAtlas" id="A0A3L6E9R5">
    <property type="expression patterns" value="baseline and differential"/>
</dbReference>
<dbReference type="AlphaFoldDB" id="A0A3L6E9R5"/>
<organism evidence="1">
    <name type="scientific">Zea mays</name>
    <name type="common">Maize</name>
    <dbReference type="NCBI Taxonomy" id="4577"/>
    <lineage>
        <taxon>Eukaryota</taxon>
        <taxon>Viridiplantae</taxon>
        <taxon>Streptophyta</taxon>
        <taxon>Embryophyta</taxon>
        <taxon>Tracheophyta</taxon>
        <taxon>Spermatophyta</taxon>
        <taxon>Magnoliopsida</taxon>
        <taxon>Liliopsida</taxon>
        <taxon>Poales</taxon>
        <taxon>Poaceae</taxon>
        <taxon>PACMAD clade</taxon>
        <taxon>Panicoideae</taxon>
        <taxon>Andropogonodae</taxon>
        <taxon>Andropogoneae</taxon>
        <taxon>Tripsacinae</taxon>
        <taxon>Zea</taxon>
    </lineage>
</organism>
<proteinExistence type="predicted"/>
<evidence type="ECO:0008006" key="2">
    <source>
        <dbReference type="Google" id="ProtNLM"/>
    </source>
</evidence>
<dbReference type="Proteomes" id="UP000251960">
    <property type="component" value="Chromosome 6"/>
</dbReference>
<name>A0A3L6E9R5_MAIZE</name>
<dbReference type="PANTHER" id="PTHR31934:SF5">
    <property type="entry name" value="OS05G0557900 PROTEIN"/>
    <property type="match status" value="1"/>
</dbReference>